<proteinExistence type="predicted"/>
<gene>
    <name evidence="1" type="ORF">Lpp41_01419</name>
</gene>
<evidence type="ECO:0000313" key="1">
    <source>
        <dbReference type="EMBL" id="EPC75825.1"/>
    </source>
</evidence>
<evidence type="ECO:0000313" key="2">
    <source>
        <dbReference type="Proteomes" id="UP000014244"/>
    </source>
</evidence>
<dbReference type="EMBL" id="ANKE01000078">
    <property type="protein sequence ID" value="EPC75825.1"/>
    <property type="molecule type" value="Genomic_DNA"/>
</dbReference>
<accession>A0A829H9Q4</accession>
<name>A0A829H9Q4_LACPA</name>
<reference evidence="1 2" key="1">
    <citation type="journal article" date="2013" name="PLoS ONE">
        <title>Lactobacillus paracasei comparative genomics: towards species pan-genome definition and exploitation of diversity.</title>
        <authorList>
            <person name="Smokvina T."/>
            <person name="Wels M."/>
            <person name="Polka J."/>
            <person name="Chervaux C."/>
            <person name="Brisse S."/>
            <person name="Boekhorst J."/>
            <person name="van Hylckama Vlieg J.E."/>
            <person name="Siezen R.J."/>
        </authorList>
    </citation>
    <scope>NUCLEOTIDE SEQUENCE [LARGE SCALE GENOMIC DNA]</scope>
    <source>
        <strain evidence="1 2">Lpp41</strain>
    </source>
</reference>
<dbReference type="AlphaFoldDB" id="A0A829H9Q4"/>
<organism evidence="1 2">
    <name type="scientific">Lacticaseibacillus paracasei subsp. paracasei Lpp41</name>
    <dbReference type="NCBI Taxonomy" id="1256208"/>
    <lineage>
        <taxon>Bacteria</taxon>
        <taxon>Bacillati</taxon>
        <taxon>Bacillota</taxon>
        <taxon>Bacilli</taxon>
        <taxon>Lactobacillales</taxon>
        <taxon>Lactobacillaceae</taxon>
        <taxon>Lacticaseibacillus</taxon>
    </lineage>
</organism>
<dbReference type="Proteomes" id="UP000014244">
    <property type="component" value="Unassembled WGS sequence"/>
</dbReference>
<protein>
    <submittedName>
        <fullName evidence="1">Inner membrane transporter ycaM</fullName>
    </submittedName>
</protein>
<comment type="caution">
    <text evidence="1">The sequence shown here is derived from an EMBL/GenBank/DDBJ whole genome shotgun (WGS) entry which is preliminary data.</text>
</comment>
<feature type="non-terminal residue" evidence="1">
    <location>
        <position position="21"/>
    </location>
</feature>
<sequence>MNELDKPQKQYIPWVVVGLMD</sequence>